<sequence length="118" mass="14346">MVQESRDHLLLRCEISESIWKMALQRLGYRSFLFHTWTSFMHWLSHRDSSCPLLLKRLVGQAVVYELWTERNRRLHDGIATTSAAIFKQIDRFIRDAILGNRRRKHFHPLMQHWLRFE</sequence>
<organism evidence="1 2">
    <name type="scientific">Brassica campestris</name>
    <name type="common">Field mustard</name>
    <dbReference type="NCBI Taxonomy" id="3711"/>
    <lineage>
        <taxon>Eukaryota</taxon>
        <taxon>Viridiplantae</taxon>
        <taxon>Streptophyta</taxon>
        <taxon>Embryophyta</taxon>
        <taxon>Tracheophyta</taxon>
        <taxon>Spermatophyta</taxon>
        <taxon>Magnoliopsida</taxon>
        <taxon>eudicotyledons</taxon>
        <taxon>Gunneridae</taxon>
        <taxon>Pentapetalae</taxon>
        <taxon>rosids</taxon>
        <taxon>malvids</taxon>
        <taxon>Brassicales</taxon>
        <taxon>Brassicaceae</taxon>
        <taxon>Brassiceae</taxon>
        <taxon>Brassica</taxon>
    </lineage>
</organism>
<accession>A0A8D9M2A2</accession>
<reference evidence="1 2" key="1">
    <citation type="submission" date="2021-07" db="EMBL/GenBank/DDBJ databases">
        <authorList>
            <consortium name="Genoscope - CEA"/>
            <person name="William W."/>
        </authorList>
    </citation>
    <scope>NUCLEOTIDE SEQUENCE [LARGE SCALE GENOMIC DNA]</scope>
</reference>
<dbReference type="EMBL" id="LS974618">
    <property type="protein sequence ID" value="CAG7895092.1"/>
    <property type="molecule type" value="Genomic_DNA"/>
</dbReference>
<proteinExistence type="predicted"/>
<evidence type="ECO:0000313" key="2">
    <source>
        <dbReference type="Proteomes" id="UP000694005"/>
    </source>
</evidence>
<gene>
    <name evidence="1" type="ORF">BRAPAZ1V2_A02P40440.2</name>
</gene>
<dbReference type="AlphaFoldDB" id="A0A8D9M2A2"/>
<name>A0A8D9M2A2_BRACM</name>
<evidence type="ECO:0008006" key="3">
    <source>
        <dbReference type="Google" id="ProtNLM"/>
    </source>
</evidence>
<protein>
    <recommendedName>
        <fullName evidence="3">Reverse transcriptase zinc-binding domain-containing protein</fullName>
    </recommendedName>
</protein>
<dbReference type="Proteomes" id="UP000694005">
    <property type="component" value="Chromosome A02"/>
</dbReference>
<dbReference type="Gramene" id="A02p40440.2_BraZ1">
    <property type="protein sequence ID" value="A02p40440.2_BraZ1.CDS.1"/>
    <property type="gene ID" value="A02g40440.2_BraZ1"/>
</dbReference>
<evidence type="ECO:0000313" key="1">
    <source>
        <dbReference type="EMBL" id="CAG7895092.1"/>
    </source>
</evidence>